<dbReference type="GO" id="GO:0000105">
    <property type="term" value="P:L-histidine biosynthetic process"/>
    <property type="evidence" value="ECO:0007669"/>
    <property type="project" value="UniProtKB-UniRule"/>
</dbReference>
<gene>
    <name evidence="9 11" type="primary">hisA</name>
    <name evidence="11" type="ORF">BN46_0298</name>
    <name evidence="12" type="ORF">HMPREF9719_00215</name>
</gene>
<sequence length="244" mass="25230">MAFRLIPAVDIVDGQAVRLTRGEAGTETPYGEPLEAARRFAAAGASWLHVVDLDAAFGRGSNHEHVAAIASGTDLRLDVTGGIREQAAFDRAVAAGAARVTLGTAVFKNPEWAAGVIAEHPDLVAVDLAAVERDGGWRAAVSGWQEDAGDLWEVLESLDQAGVRRIVVTDVSRDGALTGPNIELLREVSAATDARVTASGGVSSIGDVEALAALEDEGIDEAIVGKALYEGGLDLAEALKVVTG</sequence>
<dbReference type="EC" id="5.3.1.16" evidence="9"/>
<dbReference type="GO" id="GO:0004640">
    <property type="term" value="F:phosphoribosylanthranilate isomerase activity"/>
    <property type="evidence" value="ECO:0007669"/>
    <property type="project" value="InterPro"/>
</dbReference>
<feature type="active site" description="Proton acceptor" evidence="9">
    <location>
        <position position="10"/>
    </location>
</feature>
<evidence type="ECO:0000256" key="7">
    <source>
        <dbReference type="ARBA" id="ARBA00023102"/>
    </source>
</evidence>
<keyword evidence="5 9" id="KW-0963">Cytoplasm</keyword>
<dbReference type="Gene3D" id="3.20.20.70">
    <property type="entry name" value="Aldolase class I"/>
    <property type="match status" value="1"/>
</dbReference>
<dbReference type="Pfam" id="PF00977">
    <property type="entry name" value="His_biosynth"/>
    <property type="match status" value="1"/>
</dbReference>
<evidence type="ECO:0000256" key="8">
    <source>
        <dbReference type="ARBA" id="ARBA00023235"/>
    </source>
</evidence>
<evidence type="ECO:0000313" key="14">
    <source>
        <dbReference type="Proteomes" id="UP000011016"/>
    </source>
</evidence>
<proteinExistence type="inferred from homology"/>
<evidence type="ECO:0000313" key="11">
    <source>
        <dbReference type="EMBL" id="CCI83046.1"/>
    </source>
</evidence>
<dbReference type="InterPro" id="IPR011060">
    <property type="entry name" value="RibuloseP-bd_barrel"/>
</dbReference>
<comment type="subcellular location">
    <subcellularLocation>
        <location evidence="2 9">Cytoplasm</location>
    </subcellularLocation>
</comment>
<feature type="active site" description="Proton donor" evidence="9">
    <location>
        <position position="127"/>
    </location>
</feature>
<comment type="caution">
    <text evidence="11">The sequence shown here is derived from an EMBL/GenBank/DDBJ whole genome shotgun (WGS) entry which is preliminary data.</text>
</comment>
<keyword evidence="6 9" id="KW-0028">Amino-acid biosynthesis</keyword>
<dbReference type="InterPro" id="IPR006062">
    <property type="entry name" value="His_biosynth"/>
</dbReference>
<comment type="pathway">
    <text evidence="3 9">Amino-acid biosynthesis; L-histidine biosynthesis; L-histidine from 5-phospho-alpha-D-ribose 1-diphosphate: step 4/9.</text>
</comment>
<evidence type="ECO:0000256" key="5">
    <source>
        <dbReference type="ARBA" id="ARBA00022490"/>
    </source>
</evidence>
<reference evidence="12 13" key="2">
    <citation type="submission" date="2012-08" db="EMBL/GenBank/DDBJ databases">
        <title>The Genome Sequence of Turicella otitidis ATCC 51513.</title>
        <authorList>
            <consortium name="The Broad Institute Genome Sequencing Platform"/>
            <person name="Earl A."/>
            <person name="Ward D."/>
            <person name="Feldgarden M."/>
            <person name="Gevers D."/>
            <person name="Huys G."/>
            <person name="Walker B."/>
            <person name="Young S.K."/>
            <person name="Zeng Q."/>
            <person name="Gargeya S."/>
            <person name="Fitzgerald M."/>
            <person name="Haas B."/>
            <person name="Abouelleil A."/>
            <person name="Alvarado L."/>
            <person name="Arachchi H.M."/>
            <person name="Berlin A.M."/>
            <person name="Chapman S.B."/>
            <person name="Goldberg J."/>
            <person name="Griggs A."/>
            <person name="Gujja S."/>
            <person name="Hansen M."/>
            <person name="Howarth C."/>
            <person name="Imamovic A."/>
            <person name="Larimer J."/>
            <person name="McCowen C."/>
            <person name="Montmayeur A."/>
            <person name="Murphy C."/>
            <person name="Neiman D."/>
            <person name="Pearson M."/>
            <person name="Priest M."/>
            <person name="Roberts A."/>
            <person name="Saif S."/>
            <person name="Shea T."/>
            <person name="Sisk P."/>
            <person name="Sykes S."/>
            <person name="Wortman J."/>
            <person name="Nusbaum C."/>
            <person name="Birren B."/>
        </authorList>
    </citation>
    <scope>NUCLEOTIDE SEQUENCE [LARGE SCALE GENOMIC DNA]</scope>
    <source>
        <strain evidence="12 13">ATCC 51513</strain>
    </source>
</reference>
<dbReference type="PANTHER" id="PTHR43090">
    <property type="entry name" value="1-(5-PHOSPHORIBOSYL)-5-[(5-PHOSPHORIBOSYLAMINO)METHYLIDENEAMINO] IMIDAZOLE-4-CARBOXAMIDE ISOMERASE"/>
    <property type="match status" value="1"/>
</dbReference>
<dbReference type="EMBL" id="CAJZ01000038">
    <property type="protein sequence ID" value="CCI83046.1"/>
    <property type="molecule type" value="Genomic_DNA"/>
</dbReference>
<dbReference type="UniPathway" id="UPA00031">
    <property type="reaction ID" value="UER00009"/>
</dbReference>
<dbReference type="CDD" id="cd04732">
    <property type="entry name" value="HisA"/>
    <property type="match status" value="1"/>
</dbReference>
<name>I7JVL5_9CORY</name>
<dbReference type="NCBIfam" id="TIGR01919">
    <property type="entry name" value="hisA-trpF"/>
    <property type="match status" value="1"/>
</dbReference>
<dbReference type="InterPro" id="IPR010188">
    <property type="entry name" value="HisA/PriA_Actinobacteria"/>
</dbReference>
<dbReference type="PANTHER" id="PTHR43090:SF2">
    <property type="entry name" value="1-(5-PHOSPHORIBOSYL)-5-[(5-PHOSPHORIBOSYLAMINO)METHYLIDENEAMINO] IMIDAZOLE-4-CARBOXAMIDE ISOMERASE"/>
    <property type="match status" value="1"/>
</dbReference>
<dbReference type="Proteomes" id="UP000011016">
    <property type="component" value="Unassembled WGS sequence"/>
</dbReference>
<dbReference type="GO" id="GO:0005737">
    <property type="term" value="C:cytoplasm"/>
    <property type="evidence" value="ECO:0007669"/>
    <property type="project" value="UniProtKB-SubCell"/>
</dbReference>
<keyword evidence="13" id="KW-1185">Reference proteome</keyword>
<comment type="similarity">
    <text evidence="4 9 10">Belongs to the HisA/HisF family.</text>
</comment>
<dbReference type="InterPro" id="IPR023016">
    <property type="entry name" value="HisA/PriA"/>
</dbReference>
<dbReference type="InterPro" id="IPR013785">
    <property type="entry name" value="Aldolase_TIM"/>
</dbReference>
<evidence type="ECO:0000256" key="4">
    <source>
        <dbReference type="ARBA" id="ARBA00009667"/>
    </source>
</evidence>
<dbReference type="eggNOG" id="COG0106">
    <property type="taxonomic scope" value="Bacteria"/>
</dbReference>
<dbReference type="HOGENOM" id="CLU_048577_1_1_11"/>
<dbReference type="EMBL" id="AHAE01000015">
    <property type="protein sequence ID" value="EJZ82858.1"/>
    <property type="molecule type" value="Genomic_DNA"/>
</dbReference>
<dbReference type="HAMAP" id="MF_01014">
    <property type="entry name" value="HisA"/>
    <property type="match status" value="1"/>
</dbReference>
<evidence type="ECO:0000256" key="1">
    <source>
        <dbReference type="ARBA" id="ARBA00000901"/>
    </source>
</evidence>
<dbReference type="STRING" id="29321.AAV33_09090"/>
<dbReference type="Proteomes" id="UP000006078">
    <property type="component" value="Unassembled WGS sequence"/>
</dbReference>
<evidence type="ECO:0000256" key="3">
    <source>
        <dbReference type="ARBA" id="ARBA00005133"/>
    </source>
</evidence>
<accession>I7JVL5</accession>
<protein>
    <recommendedName>
        <fullName evidence="9">1-(5-phosphoribosyl)-5-[(5-phosphoribosylamino)methylideneamino] imidazole-4-carboxamide isomerase</fullName>
        <ecNumber evidence="9">5.3.1.16</ecNumber>
    </recommendedName>
    <alternativeName>
        <fullName evidence="9">Phosphoribosylformimino-5-aminoimidazole carboxamide ribotide isomerase</fullName>
    </alternativeName>
</protein>
<keyword evidence="7 9" id="KW-0368">Histidine biosynthesis</keyword>
<dbReference type="SUPFAM" id="SSF51366">
    <property type="entry name" value="Ribulose-phoshate binding barrel"/>
    <property type="match status" value="1"/>
</dbReference>
<dbReference type="RefSeq" id="WP_004600105.1">
    <property type="nucleotide sequence ID" value="NZ_HF541865.1"/>
</dbReference>
<dbReference type="PATRIC" id="fig|883169.3.peg.202"/>
<evidence type="ECO:0000256" key="2">
    <source>
        <dbReference type="ARBA" id="ARBA00004496"/>
    </source>
</evidence>
<dbReference type="GO" id="GO:0000162">
    <property type="term" value="P:L-tryptophan biosynthetic process"/>
    <property type="evidence" value="ECO:0007669"/>
    <property type="project" value="InterPro"/>
</dbReference>
<reference evidence="11 14" key="1">
    <citation type="journal article" date="2012" name="J. Bacteriol.">
        <title>Draft Genome Sequence of Turicella otitidis ATCC 51513, Isolated from Middle Ear Fluid from a Child with Otitis Media.</title>
        <authorList>
            <person name="Brinkrolf K."/>
            <person name="Schneider J."/>
            <person name="Knecht M."/>
            <person name="Ruckert C."/>
            <person name="Tauch A."/>
        </authorList>
    </citation>
    <scope>NUCLEOTIDE SEQUENCE [LARGE SCALE GENOMIC DNA]</scope>
    <source>
        <strain evidence="11 14">ATCC 51513</strain>
    </source>
</reference>
<keyword evidence="8 9" id="KW-0413">Isomerase</keyword>
<evidence type="ECO:0000313" key="13">
    <source>
        <dbReference type="Proteomes" id="UP000006078"/>
    </source>
</evidence>
<dbReference type="FunFam" id="3.20.20.70:FF:000009">
    <property type="entry name" value="1-(5-phosphoribosyl)-5-[(5-phosphoribosylamino)methylideneamino] imidazole-4-carboxamide isomerase"/>
    <property type="match status" value="1"/>
</dbReference>
<comment type="catalytic activity">
    <reaction evidence="1 9">
        <text>1-(5-phospho-beta-D-ribosyl)-5-[(5-phospho-beta-D-ribosylamino)methylideneamino]imidazole-4-carboxamide = 5-[(5-phospho-1-deoxy-D-ribulos-1-ylimino)methylamino]-1-(5-phospho-beta-D-ribosyl)imidazole-4-carboxamide</text>
        <dbReference type="Rhea" id="RHEA:15469"/>
        <dbReference type="ChEBI" id="CHEBI:58435"/>
        <dbReference type="ChEBI" id="CHEBI:58525"/>
        <dbReference type="EC" id="5.3.1.16"/>
    </reaction>
</comment>
<organism evidence="11 14">
    <name type="scientific">Corynebacterium otitidis ATCC 51513</name>
    <dbReference type="NCBI Taxonomy" id="883169"/>
    <lineage>
        <taxon>Bacteria</taxon>
        <taxon>Bacillati</taxon>
        <taxon>Actinomycetota</taxon>
        <taxon>Actinomycetes</taxon>
        <taxon>Mycobacteriales</taxon>
        <taxon>Corynebacteriaceae</taxon>
        <taxon>Corynebacterium</taxon>
    </lineage>
</organism>
<evidence type="ECO:0000256" key="10">
    <source>
        <dbReference type="RuleBase" id="RU003657"/>
    </source>
</evidence>
<evidence type="ECO:0000256" key="6">
    <source>
        <dbReference type="ARBA" id="ARBA00022605"/>
    </source>
</evidence>
<evidence type="ECO:0000313" key="12">
    <source>
        <dbReference type="EMBL" id="EJZ82858.1"/>
    </source>
</evidence>
<dbReference type="GO" id="GO:0003949">
    <property type="term" value="F:1-(5-phosphoribosyl)-5-[(5-phosphoribosylamino)methylideneamino]imidazole-4-carboxamide isomerase activity"/>
    <property type="evidence" value="ECO:0007669"/>
    <property type="project" value="UniProtKB-UniRule"/>
</dbReference>
<dbReference type="InterPro" id="IPR044524">
    <property type="entry name" value="Isoase_HisA-like"/>
</dbReference>
<dbReference type="OrthoDB" id="9807749at2"/>
<dbReference type="AlphaFoldDB" id="I7JVL5"/>
<evidence type="ECO:0000256" key="9">
    <source>
        <dbReference type="HAMAP-Rule" id="MF_01014"/>
    </source>
</evidence>